<dbReference type="Proteomes" id="UP001160390">
    <property type="component" value="Unassembled WGS sequence"/>
</dbReference>
<protein>
    <submittedName>
        <fullName evidence="1">Uncharacterized protein</fullName>
    </submittedName>
</protein>
<sequence>MACSGTRGNLDQQLVPCKLGKSPPALVYRRYGIRWHTQGNILWASAARCWAGRGHEQWRGH</sequence>
<name>A0AA35LNT9_9HYPO</name>
<comment type="caution">
    <text evidence="1">The sequence shown here is derived from an EMBL/GenBank/DDBJ whole genome shotgun (WGS) entry which is preliminary data.</text>
</comment>
<dbReference type="AlphaFoldDB" id="A0AA35LNT9"/>
<accession>A0AA35LNT9</accession>
<gene>
    <name evidence="1" type="ORF">CCHLO57077_00011319</name>
</gene>
<dbReference type="EMBL" id="CABFNP030000426">
    <property type="protein sequence ID" value="CAI6014228.1"/>
    <property type="molecule type" value="Genomic_DNA"/>
</dbReference>
<reference evidence="1" key="1">
    <citation type="submission" date="2023-01" db="EMBL/GenBank/DDBJ databases">
        <authorList>
            <person name="Piombo E."/>
        </authorList>
    </citation>
    <scope>NUCLEOTIDE SEQUENCE</scope>
</reference>
<evidence type="ECO:0000313" key="1">
    <source>
        <dbReference type="EMBL" id="CAI6014228.1"/>
    </source>
</evidence>
<evidence type="ECO:0000313" key="2">
    <source>
        <dbReference type="Proteomes" id="UP001160390"/>
    </source>
</evidence>
<keyword evidence="2" id="KW-1185">Reference proteome</keyword>
<organism evidence="1 2">
    <name type="scientific">Clonostachys chloroleuca</name>
    <dbReference type="NCBI Taxonomy" id="1926264"/>
    <lineage>
        <taxon>Eukaryota</taxon>
        <taxon>Fungi</taxon>
        <taxon>Dikarya</taxon>
        <taxon>Ascomycota</taxon>
        <taxon>Pezizomycotina</taxon>
        <taxon>Sordariomycetes</taxon>
        <taxon>Hypocreomycetidae</taxon>
        <taxon>Hypocreales</taxon>
        <taxon>Bionectriaceae</taxon>
        <taxon>Clonostachys</taxon>
    </lineage>
</organism>
<proteinExistence type="predicted"/>